<dbReference type="InterPro" id="IPR005174">
    <property type="entry name" value="KIB1-4_b-propeller"/>
</dbReference>
<dbReference type="KEGG" id="ghi:107915272"/>
<dbReference type="SUPFAM" id="SSF81383">
    <property type="entry name" value="F-box domain"/>
    <property type="match status" value="1"/>
</dbReference>
<accession>A0A1U8KGT1</accession>
<reference evidence="3" key="1">
    <citation type="journal article" date="2020" name="Nat. Genet.">
        <title>Genomic diversifications of five Gossypium allopolyploid species and their impact on cotton improvement.</title>
        <authorList>
            <person name="Chen Z.J."/>
            <person name="Sreedasyam A."/>
            <person name="Ando A."/>
            <person name="Song Q."/>
            <person name="De Santiago L.M."/>
            <person name="Hulse-Kemp A.M."/>
            <person name="Ding M."/>
            <person name="Ye W."/>
            <person name="Kirkbride R.C."/>
            <person name="Jenkins J."/>
            <person name="Plott C."/>
            <person name="Lovell J."/>
            <person name="Lin Y.M."/>
            <person name="Vaughn R."/>
            <person name="Liu B."/>
            <person name="Simpson S."/>
            <person name="Scheffler B.E."/>
            <person name="Wen L."/>
            <person name="Saski C.A."/>
            <person name="Grover C.E."/>
            <person name="Hu G."/>
            <person name="Conover J.L."/>
            <person name="Carlson J.W."/>
            <person name="Shu S."/>
            <person name="Boston L.B."/>
            <person name="Williams M."/>
            <person name="Peterson D.G."/>
            <person name="McGee K."/>
            <person name="Jones D.C."/>
            <person name="Wendel J.F."/>
            <person name="Stelly D.M."/>
            <person name="Grimwood J."/>
            <person name="Schmutz J."/>
        </authorList>
    </citation>
    <scope>NUCLEOTIDE SEQUENCE [LARGE SCALE GENOMIC DNA]</scope>
    <source>
        <strain evidence="3">cv. TM-1</strain>
    </source>
</reference>
<reference evidence="4" key="2">
    <citation type="submission" date="2025-08" db="UniProtKB">
        <authorList>
            <consortium name="RefSeq"/>
        </authorList>
    </citation>
    <scope>IDENTIFICATION</scope>
</reference>
<evidence type="ECO:0000313" key="3">
    <source>
        <dbReference type="Proteomes" id="UP000818029"/>
    </source>
</evidence>
<dbReference type="PANTHER" id="PTHR33127">
    <property type="entry name" value="TRANSMEMBRANE PROTEIN"/>
    <property type="match status" value="1"/>
</dbReference>
<dbReference type="Proteomes" id="UP000818029">
    <property type="component" value="Chromosome D05"/>
</dbReference>
<dbReference type="GeneID" id="107915272"/>
<sequence length="441" mass="51183">MSGLENLTVQETKREGAGEGWGGRSTLKKNSLEFENLCATPISDNWISLSNNKSQSQSCGWKIIEGREKIHPNNGSGSECIWFQLPAHLQILIFQHLPTLADQINFLTVTKIWRSLIHPLEWRVNKEGVPYKYPWLLFPQGGEKGTRYNLYDPLTNLTHSISIPESEECEVRFSNKGWLLFTKPPTSIFFFEPFTRTRIQVPDLWQMEAVNGFCFSGTPTSPNWKIFGIRHLQQRVINVWYLGQGDSNWIKITVHSATFPHPSFTNPVSDGNSLYYLRENGSVIRFELFTDDEGDTHIGWHIECSASRYFGKSRQRFLIWYEEELIWVFVDQGRGTHLVKLDKRVGQWVPLNRLEKEITYLSQTTSGSTREGTEQNTVQMSMFLDNEDSSNISYMLEKEKYQVYKREEGGYSQISHLYHAREFLSATWIQPLLLPHMFPTF</sequence>
<keyword evidence="3" id="KW-1185">Reference proteome</keyword>
<dbReference type="SUPFAM" id="SSF69322">
    <property type="entry name" value="Tricorn protease domain 2"/>
    <property type="match status" value="1"/>
</dbReference>
<protein>
    <submittedName>
        <fullName evidence="4">F-box protein At3g56470</fullName>
    </submittedName>
</protein>
<evidence type="ECO:0000256" key="1">
    <source>
        <dbReference type="SAM" id="MobiDB-lite"/>
    </source>
</evidence>
<organism evidence="3 4">
    <name type="scientific">Gossypium hirsutum</name>
    <name type="common">Upland cotton</name>
    <name type="synonym">Gossypium mexicanum</name>
    <dbReference type="NCBI Taxonomy" id="3635"/>
    <lineage>
        <taxon>Eukaryota</taxon>
        <taxon>Viridiplantae</taxon>
        <taxon>Streptophyta</taxon>
        <taxon>Embryophyta</taxon>
        <taxon>Tracheophyta</taxon>
        <taxon>Spermatophyta</taxon>
        <taxon>Magnoliopsida</taxon>
        <taxon>eudicotyledons</taxon>
        <taxon>Gunneridae</taxon>
        <taxon>Pentapetalae</taxon>
        <taxon>rosids</taxon>
        <taxon>malvids</taxon>
        <taxon>Malvales</taxon>
        <taxon>Malvaceae</taxon>
        <taxon>Malvoideae</taxon>
        <taxon>Gossypium</taxon>
    </lineage>
</organism>
<dbReference type="PaxDb" id="3635-A0A1U8KGT1"/>
<gene>
    <name evidence="4" type="primary">LOC107915272</name>
</gene>
<dbReference type="OrthoDB" id="1001152at2759"/>
<evidence type="ECO:0000259" key="2">
    <source>
        <dbReference type="Pfam" id="PF03478"/>
    </source>
</evidence>
<dbReference type="RefSeq" id="XP_016699919.1">
    <property type="nucleotide sequence ID" value="XM_016844430.1"/>
</dbReference>
<proteinExistence type="predicted"/>
<feature type="compositionally biased region" description="Polar residues" evidence="1">
    <location>
        <begin position="1"/>
        <end position="10"/>
    </location>
</feature>
<dbReference type="InterPro" id="IPR036047">
    <property type="entry name" value="F-box-like_dom_sf"/>
</dbReference>
<dbReference type="Pfam" id="PF03478">
    <property type="entry name" value="Beta-prop_KIB1-4"/>
    <property type="match status" value="1"/>
</dbReference>
<feature type="domain" description="KIB1-4 beta-propeller" evidence="2">
    <location>
        <begin position="156"/>
        <end position="385"/>
    </location>
</feature>
<dbReference type="AlphaFoldDB" id="A0A1U8KGT1"/>
<dbReference type="PANTHER" id="PTHR33127:SF87">
    <property type="entry name" value="DUF295 DOMAIN-CONTAINING PROTEIN"/>
    <property type="match status" value="1"/>
</dbReference>
<evidence type="ECO:0000313" key="4">
    <source>
        <dbReference type="RefSeq" id="XP_016699919.1"/>
    </source>
</evidence>
<feature type="region of interest" description="Disordered" evidence="1">
    <location>
        <begin position="1"/>
        <end position="22"/>
    </location>
</feature>
<name>A0A1U8KGT1_GOSHI</name>